<dbReference type="PANTHER" id="PTHR21454:SF44">
    <property type="entry name" value="EXPP1 PROTEIN"/>
    <property type="match status" value="1"/>
</dbReference>
<dbReference type="GO" id="GO:0046872">
    <property type="term" value="F:metal ion binding"/>
    <property type="evidence" value="ECO:0007669"/>
    <property type="project" value="InterPro"/>
</dbReference>
<keyword evidence="1" id="KW-0732">Signal</keyword>
<evidence type="ECO:0000313" key="3">
    <source>
        <dbReference type="Proteomes" id="UP000215914"/>
    </source>
</evidence>
<reference evidence="3" key="1">
    <citation type="journal article" date="2017" name="Nature">
        <title>The sunflower genome provides insights into oil metabolism, flowering and Asterid evolution.</title>
        <authorList>
            <person name="Badouin H."/>
            <person name="Gouzy J."/>
            <person name="Grassa C.J."/>
            <person name="Murat F."/>
            <person name="Staton S.E."/>
            <person name="Cottret L."/>
            <person name="Lelandais-Briere C."/>
            <person name="Owens G.L."/>
            <person name="Carrere S."/>
            <person name="Mayjonade B."/>
            <person name="Legrand L."/>
            <person name="Gill N."/>
            <person name="Kane N.C."/>
            <person name="Bowers J.E."/>
            <person name="Hubner S."/>
            <person name="Bellec A."/>
            <person name="Berard A."/>
            <person name="Berges H."/>
            <person name="Blanchet N."/>
            <person name="Boniface M.C."/>
            <person name="Brunel D."/>
            <person name="Catrice O."/>
            <person name="Chaidir N."/>
            <person name="Claudel C."/>
            <person name="Donnadieu C."/>
            <person name="Faraut T."/>
            <person name="Fievet G."/>
            <person name="Helmstetter N."/>
            <person name="King M."/>
            <person name="Knapp S.J."/>
            <person name="Lai Z."/>
            <person name="Le Paslier M.C."/>
            <person name="Lippi Y."/>
            <person name="Lorenzon L."/>
            <person name="Mandel J.R."/>
            <person name="Marage G."/>
            <person name="Marchand G."/>
            <person name="Marquand E."/>
            <person name="Bret-Mestries E."/>
            <person name="Morien E."/>
            <person name="Nambeesan S."/>
            <person name="Nguyen T."/>
            <person name="Pegot-Espagnet P."/>
            <person name="Pouilly N."/>
            <person name="Raftis F."/>
            <person name="Sallet E."/>
            <person name="Schiex T."/>
            <person name="Thomas J."/>
            <person name="Vandecasteele C."/>
            <person name="Vares D."/>
            <person name="Vear F."/>
            <person name="Vautrin S."/>
            <person name="Crespi M."/>
            <person name="Mangin B."/>
            <person name="Burke J.M."/>
            <person name="Salse J."/>
            <person name="Munos S."/>
            <person name="Vincourt P."/>
            <person name="Rieseberg L.H."/>
            <person name="Langlade N.B."/>
        </authorList>
    </citation>
    <scope>NUCLEOTIDE SEQUENCE [LARGE SCALE GENOMIC DNA]</scope>
    <source>
        <strain evidence="3">cv. SF193</strain>
    </source>
</reference>
<feature type="signal peptide" evidence="1">
    <location>
        <begin position="1"/>
        <end position="15"/>
    </location>
</feature>
<proteinExistence type="predicted"/>
<dbReference type="AlphaFoldDB" id="A0A251V3Z0"/>
<organism evidence="2 3">
    <name type="scientific">Helianthus annuus</name>
    <name type="common">Common sunflower</name>
    <dbReference type="NCBI Taxonomy" id="4232"/>
    <lineage>
        <taxon>Eukaryota</taxon>
        <taxon>Viridiplantae</taxon>
        <taxon>Streptophyta</taxon>
        <taxon>Embryophyta</taxon>
        <taxon>Tracheophyta</taxon>
        <taxon>Spermatophyta</taxon>
        <taxon>Magnoliopsida</taxon>
        <taxon>eudicotyledons</taxon>
        <taxon>Gunneridae</taxon>
        <taxon>Pentapetalae</taxon>
        <taxon>asterids</taxon>
        <taxon>campanulids</taxon>
        <taxon>Asterales</taxon>
        <taxon>Asteraceae</taxon>
        <taxon>Asteroideae</taxon>
        <taxon>Heliantheae alliance</taxon>
        <taxon>Heliantheae</taxon>
        <taxon>Helianthus</taxon>
    </lineage>
</organism>
<dbReference type="OMA" id="DCNLSIQ"/>
<dbReference type="InParanoid" id="A0A251V3Z0"/>
<keyword evidence="3" id="KW-1185">Reference proteome</keyword>
<sequence length="227" mass="25144">MYAVMMMAMVTAVCPLDTNTVFDPCSDTKVLRWDGFTFGLAFSSKDSFFSDQIQLSPCDSRLSLQGTAAKLAVFRPKVDELTFLTVNTSDLYPVKSGGYMVAFAGRHYAARSIPTLVVDESNIITSFTLVLEFQKGRLVNLYWKKFGCKSCTESSRICIDNQESCATPISKCNTNGGSVDCNLSVQLAFSGTDKKLEVLNSWYEIEKLRQYSLVGLYENIKGMVIGP</sequence>
<gene>
    <name evidence="2" type="ORF">HannXRQ_Chr04g0128381</name>
</gene>
<dbReference type="InterPro" id="IPR044248">
    <property type="entry name" value="DPH3/4-like"/>
</dbReference>
<evidence type="ECO:0008006" key="4">
    <source>
        <dbReference type="Google" id="ProtNLM"/>
    </source>
</evidence>
<accession>A0A251V3Z0</accession>
<name>A0A251V3Z0_HELAN</name>
<evidence type="ECO:0000256" key="1">
    <source>
        <dbReference type="SAM" id="SignalP"/>
    </source>
</evidence>
<evidence type="ECO:0000313" key="2">
    <source>
        <dbReference type="EMBL" id="OTG30009.1"/>
    </source>
</evidence>
<dbReference type="EMBL" id="CM007893">
    <property type="protein sequence ID" value="OTG30009.1"/>
    <property type="molecule type" value="Genomic_DNA"/>
</dbReference>
<dbReference type="Proteomes" id="UP000215914">
    <property type="component" value="Chromosome 4"/>
</dbReference>
<dbReference type="PANTHER" id="PTHR21454">
    <property type="entry name" value="DPH3 HOMOLOG-RELATED"/>
    <property type="match status" value="1"/>
</dbReference>
<dbReference type="GO" id="GO:0017183">
    <property type="term" value="P:protein histidyl modification to diphthamide"/>
    <property type="evidence" value="ECO:0007669"/>
    <property type="project" value="InterPro"/>
</dbReference>
<dbReference type="STRING" id="4232.A0A251V3Z0"/>
<protein>
    <recommendedName>
        <fullName evidence="4">Expp1 protein</fullName>
    </recommendedName>
</protein>
<feature type="chain" id="PRO_5012852191" description="Expp1 protein" evidence="1">
    <location>
        <begin position="16"/>
        <end position="227"/>
    </location>
</feature>